<protein>
    <recommendedName>
        <fullName evidence="3">Terminase large subunit gp17-like C-terminal domain-containing protein</fullName>
    </recommendedName>
</protein>
<keyword evidence="2" id="KW-1185">Reference proteome</keyword>
<comment type="caution">
    <text evidence="1">The sequence shown here is derived from an EMBL/GenBank/DDBJ whole genome shotgun (WGS) entry which is preliminary data.</text>
</comment>
<sequence>MEMEAAERFQPGIGWFARHILGKPLYPYQEQVGDAILAAIREGRGDTFTVMFARQMGKNQLSAVLEAYLLFAYTQGSIVKAAPTYKPQIVNSRMRLLNMLEAPMLRERVWKSFGYIIGLAPEPEAVAAQSGPRILFFSAGPESSIVGATASLLLEIDEAQDVQIEKYDVELKPMAATNNAVTVMYGTAWSDDTLLARMRAHNLERQEQDGIQRHFEFDWRTLGRINARYRRFVEGEMRRLGEEHVSIRTQYRLLPISGAGFLFNELQRHLLRGNHPWLADPAEDEQDGYYVAGLDVGGEERPRPGQEQQVNNKRDSTILTIGRVSYNELELPHIEIVHQQWWTGLRHGDQYARVSTLLQQWNIRRLLIDSSGLGEALVSLLCDRFGPERIIGYKFSRSSKSRLTYHLLSLVNSARLKLYQPEEAPVDVYDEYWKQLRLARYRVPAENCLDMYVDPAEGHDDFLMSLALCAEAIRDLQPPPIEGAIVRPRQLYLGDGRF</sequence>
<evidence type="ECO:0008006" key="3">
    <source>
        <dbReference type="Google" id="ProtNLM"/>
    </source>
</evidence>
<organism evidence="1 2">
    <name type="scientific">Dictyobacter formicarum</name>
    <dbReference type="NCBI Taxonomy" id="2778368"/>
    <lineage>
        <taxon>Bacteria</taxon>
        <taxon>Bacillati</taxon>
        <taxon>Chloroflexota</taxon>
        <taxon>Ktedonobacteria</taxon>
        <taxon>Ktedonobacterales</taxon>
        <taxon>Dictyobacteraceae</taxon>
        <taxon>Dictyobacter</taxon>
    </lineage>
</organism>
<dbReference type="Gene3D" id="3.40.50.300">
    <property type="entry name" value="P-loop containing nucleotide triphosphate hydrolases"/>
    <property type="match status" value="1"/>
</dbReference>
<proteinExistence type="predicted"/>
<evidence type="ECO:0000313" key="2">
    <source>
        <dbReference type="Proteomes" id="UP000635565"/>
    </source>
</evidence>
<gene>
    <name evidence="1" type="ORF">KSZ_38040</name>
</gene>
<dbReference type="Proteomes" id="UP000635565">
    <property type="component" value="Unassembled WGS sequence"/>
</dbReference>
<dbReference type="InterPro" id="IPR027417">
    <property type="entry name" value="P-loop_NTPase"/>
</dbReference>
<evidence type="ECO:0000313" key="1">
    <source>
        <dbReference type="EMBL" id="GHO85798.1"/>
    </source>
</evidence>
<dbReference type="RefSeq" id="WP_201363442.1">
    <property type="nucleotide sequence ID" value="NZ_BNJJ01000010.1"/>
</dbReference>
<accession>A0ABQ3VJ11</accession>
<name>A0ABQ3VJ11_9CHLR</name>
<dbReference type="EMBL" id="BNJJ01000010">
    <property type="protein sequence ID" value="GHO85798.1"/>
    <property type="molecule type" value="Genomic_DNA"/>
</dbReference>
<reference evidence="1 2" key="1">
    <citation type="journal article" date="2021" name="Int. J. Syst. Evol. Microbiol.">
        <title>Reticulibacter mediterranei gen. nov., sp. nov., within the new family Reticulibacteraceae fam. nov., and Ktedonospora formicarum gen. nov., sp. nov., Ktedonobacter robiniae sp. nov., Dictyobacter formicarum sp. nov. and Dictyobacter arantiisoli sp. nov., belonging to the class Ktedonobacteria.</title>
        <authorList>
            <person name="Yabe S."/>
            <person name="Zheng Y."/>
            <person name="Wang C.M."/>
            <person name="Sakai Y."/>
            <person name="Abe K."/>
            <person name="Yokota A."/>
            <person name="Donadio S."/>
            <person name="Cavaletti L."/>
            <person name="Monciardini P."/>
        </authorList>
    </citation>
    <scope>NUCLEOTIDE SEQUENCE [LARGE SCALE GENOMIC DNA]</scope>
    <source>
        <strain evidence="1 2">SOSP1-9</strain>
    </source>
</reference>
<dbReference type="Gene3D" id="3.30.420.240">
    <property type="match status" value="1"/>
</dbReference>